<organism evidence="13 14">
    <name type="scientific">Candidatus Kapaibacterium thiocyanatum</name>
    <dbReference type="NCBI Taxonomy" id="1895771"/>
    <lineage>
        <taxon>Bacteria</taxon>
        <taxon>Pseudomonadati</taxon>
        <taxon>Candidatus Kapaibacteriota</taxon>
        <taxon>Candidatus Kapaibacteriia</taxon>
        <taxon>Candidatus Kapaibacteriales</taxon>
        <taxon>Candidatus Kapaibacteriaceae</taxon>
        <taxon>Candidatus Kapaibacterium</taxon>
    </lineage>
</organism>
<evidence type="ECO:0000256" key="3">
    <source>
        <dbReference type="ARBA" id="ARBA00009014"/>
    </source>
</evidence>
<proteinExistence type="inferred from homology"/>
<evidence type="ECO:0000256" key="7">
    <source>
        <dbReference type="ARBA" id="ARBA00022741"/>
    </source>
</evidence>
<comment type="pathway">
    <text evidence="2 11">Cofactor biosynthesis; NAD(+) biosynthesis; deamido-NAD(+) from nicotinate D-ribonucleotide: step 1/1.</text>
</comment>
<dbReference type="UniPathway" id="UPA00253">
    <property type="reaction ID" value="UER00332"/>
</dbReference>
<dbReference type="Pfam" id="PF01467">
    <property type="entry name" value="CTP_transf_like"/>
    <property type="match status" value="1"/>
</dbReference>
<evidence type="ECO:0000256" key="9">
    <source>
        <dbReference type="ARBA" id="ARBA00023027"/>
    </source>
</evidence>
<evidence type="ECO:0000256" key="10">
    <source>
        <dbReference type="ARBA" id="ARBA00048721"/>
    </source>
</evidence>
<dbReference type="InterPro" id="IPR014729">
    <property type="entry name" value="Rossmann-like_a/b/a_fold"/>
</dbReference>
<comment type="function">
    <text evidence="1 11">Catalyzes the reversible adenylation of nicotinate mononucleotide (NaMN) to nicotinic acid adenine dinucleotide (NaAD).</text>
</comment>
<evidence type="ECO:0000256" key="4">
    <source>
        <dbReference type="ARBA" id="ARBA00022642"/>
    </source>
</evidence>
<evidence type="ECO:0000256" key="5">
    <source>
        <dbReference type="ARBA" id="ARBA00022679"/>
    </source>
</evidence>
<protein>
    <recommendedName>
        <fullName evidence="11">Probable nicotinate-nucleotide adenylyltransferase</fullName>
        <ecNumber evidence="11">2.7.7.18</ecNumber>
    </recommendedName>
    <alternativeName>
        <fullName evidence="11">Deamido-NAD(+) diphosphorylase</fullName>
    </alternativeName>
    <alternativeName>
        <fullName evidence="11">Deamido-NAD(+) pyrophosphorylase</fullName>
    </alternativeName>
    <alternativeName>
        <fullName evidence="11">Nicotinate mononucleotide adenylyltransferase</fullName>
        <shortName evidence="11">NaMN adenylyltransferase</shortName>
    </alternativeName>
</protein>
<dbReference type="EMBL" id="MKVH01000002">
    <property type="protein sequence ID" value="OJX61335.1"/>
    <property type="molecule type" value="Genomic_DNA"/>
</dbReference>
<dbReference type="InterPro" id="IPR004821">
    <property type="entry name" value="Cyt_trans-like"/>
</dbReference>
<evidence type="ECO:0000256" key="6">
    <source>
        <dbReference type="ARBA" id="ARBA00022695"/>
    </source>
</evidence>
<keyword evidence="9 11" id="KW-0520">NAD</keyword>
<reference evidence="13 14" key="1">
    <citation type="submission" date="2016-09" db="EMBL/GenBank/DDBJ databases">
        <title>Genome-resolved meta-omics ties microbial dynamics to process performance in biotechnology for thiocyanate degradation.</title>
        <authorList>
            <person name="Kantor R.S."/>
            <person name="Huddy R.J."/>
            <person name="Iyer R."/>
            <person name="Thomas B.C."/>
            <person name="Brown C.T."/>
            <person name="Anantharaman K."/>
            <person name="Tringe S."/>
            <person name="Hettich R.L."/>
            <person name="Harrison S.T."/>
            <person name="Banfield J.F."/>
        </authorList>
    </citation>
    <scope>NUCLEOTIDE SEQUENCE [LARGE SCALE GENOMIC DNA]</scope>
    <source>
        <strain evidence="13">59-99</strain>
    </source>
</reference>
<dbReference type="GO" id="GO:0005524">
    <property type="term" value="F:ATP binding"/>
    <property type="evidence" value="ECO:0007669"/>
    <property type="project" value="UniProtKB-KW"/>
</dbReference>
<dbReference type="STRING" id="1895771.BGO89_01805"/>
<dbReference type="GO" id="GO:0009435">
    <property type="term" value="P:NAD+ biosynthetic process"/>
    <property type="evidence" value="ECO:0007669"/>
    <property type="project" value="UniProtKB-UniRule"/>
</dbReference>
<evidence type="ECO:0000256" key="11">
    <source>
        <dbReference type="HAMAP-Rule" id="MF_00244"/>
    </source>
</evidence>
<dbReference type="GO" id="GO:0004515">
    <property type="term" value="F:nicotinate-nucleotide adenylyltransferase activity"/>
    <property type="evidence" value="ECO:0007669"/>
    <property type="project" value="UniProtKB-UniRule"/>
</dbReference>
<comment type="catalytic activity">
    <reaction evidence="10 11">
        <text>nicotinate beta-D-ribonucleotide + ATP + H(+) = deamido-NAD(+) + diphosphate</text>
        <dbReference type="Rhea" id="RHEA:22860"/>
        <dbReference type="ChEBI" id="CHEBI:15378"/>
        <dbReference type="ChEBI" id="CHEBI:30616"/>
        <dbReference type="ChEBI" id="CHEBI:33019"/>
        <dbReference type="ChEBI" id="CHEBI:57502"/>
        <dbReference type="ChEBI" id="CHEBI:58437"/>
        <dbReference type="EC" id="2.7.7.18"/>
    </reaction>
</comment>
<dbReference type="EC" id="2.7.7.18" evidence="11"/>
<evidence type="ECO:0000313" key="14">
    <source>
        <dbReference type="Proteomes" id="UP000184233"/>
    </source>
</evidence>
<feature type="domain" description="Cytidyltransferase-like" evidence="12">
    <location>
        <begin position="6"/>
        <end position="176"/>
    </location>
</feature>
<comment type="similarity">
    <text evidence="3 11">Belongs to the NadD family.</text>
</comment>
<dbReference type="InterPro" id="IPR005248">
    <property type="entry name" value="NadD/NMNAT"/>
</dbReference>
<comment type="caution">
    <text evidence="13">The sequence shown here is derived from an EMBL/GenBank/DDBJ whole genome shotgun (WGS) entry which is preliminary data.</text>
</comment>
<keyword evidence="4 11" id="KW-0662">Pyridine nucleotide biosynthesis</keyword>
<dbReference type="NCBIfam" id="NF000840">
    <property type="entry name" value="PRK00071.1-3"/>
    <property type="match status" value="1"/>
</dbReference>
<keyword evidence="5 11" id="KW-0808">Transferase</keyword>
<evidence type="ECO:0000256" key="8">
    <source>
        <dbReference type="ARBA" id="ARBA00022840"/>
    </source>
</evidence>
<dbReference type="PANTHER" id="PTHR39321:SF3">
    <property type="entry name" value="PHOSPHOPANTETHEINE ADENYLYLTRANSFERASE"/>
    <property type="match status" value="1"/>
</dbReference>
<evidence type="ECO:0000256" key="2">
    <source>
        <dbReference type="ARBA" id="ARBA00005019"/>
    </source>
</evidence>
<keyword evidence="7 11" id="KW-0547">Nucleotide-binding</keyword>
<sequence>MQRIGLVGGSFNPIHIAHLIIADRFVEQMELDVCYFVPANQSPFKAGVAVADATPQQRLEMVRRAVGQHPRFRPSDVEIDRGGISYTIDTVRHFANEHPGAIVHLLIGSDQAIEFVRWKEWDSIVREAQLCIVRRPFLLTPEQEQRMTENLTIDGKQPIWVSAPLLEISSTEIRHRVTKGRTINYMTVKNVRDYIADQGLYRSEA</sequence>
<evidence type="ECO:0000259" key="12">
    <source>
        <dbReference type="Pfam" id="PF01467"/>
    </source>
</evidence>
<dbReference type="Proteomes" id="UP000184233">
    <property type="component" value="Unassembled WGS sequence"/>
</dbReference>
<dbReference type="HAMAP" id="MF_00244">
    <property type="entry name" value="NaMN_adenylyltr"/>
    <property type="match status" value="1"/>
</dbReference>
<dbReference type="NCBIfam" id="TIGR00482">
    <property type="entry name" value="nicotinate (nicotinamide) nucleotide adenylyltransferase"/>
    <property type="match status" value="1"/>
</dbReference>
<dbReference type="CDD" id="cd02165">
    <property type="entry name" value="NMNAT"/>
    <property type="match status" value="1"/>
</dbReference>
<dbReference type="Gene3D" id="3.40.50.620">
    <property type="entry name" value="HUPs"/>
    <property type="match status" value="1"/>
</dbReference>
<evidence type="ECO:0000256" key="1">
    <source>
        <dbReference type="ARBA" id="ARBA00002324"/>
    </source>
</evidence>
<dbReference type="PANTHER" id="PTHR39321">
    <property type="entry name" value="NICOTINATE-NUCLEOTIDE ADENYLYLTRANSFERASE-RELATED"/>
    <property type="match status" value="1"/>
</dbReference>
<dbReference type="SUPFAM" id="SSF52374">
    <property type="entry name" value="Nucleotidylyl transferase"/>
    <property type="match status" value="1"/>
</dbReference>
<keyword evidence="6 11" id="KW-0548">Nucleotidyltransferase</keyword>
<evidence type="ECO:0000313" key="13">
    <source>
        <dbReference type="EMBL" id="OJX61335.1"/>
    </source>
</evidence>
<accession>A0A1M3L6Y4</accession>
<keyword evidence="8 11" id="KW-0067">ATP-binding</keyword>
<name>A0A1M3L6Y4_9BACT</name>
<dbReference type="AlphaFoldDB" id="A0A1M3L6Y4"/>
<gene>
    <name evidence="11" type="primary">nadD</name>
    <name evidence="13" type="ORF">BGO89_01805</name>
</gene>